<dbReference type="OrthoDB" id="7221817at2"/>
<keyword evidence="2" id="KW-1185">Reference proteome</keyword>
<name>A0A1M5YJ19_9BURK</name>
<protein>
    <submittedName>
        <fullName evidence="1">SIR2-like domain-containing protein</fullName>
    </submittedName>
</protein>
<dbReference type="Proteomes" id="UP000184226">
    <property type="component" value="Unassembled WGS sequence"/>
</dbReference>
<evidence type="ECO:0000313" key="2">
    <source>
        <dbReference type="Proteomes" id="UP000184226"/>
    </source>
</evidence>
<dbReference type="Pfam" id="PF13289">
    <property type="entry name" value="SIR2_2"/>
    <property type="match status" value="1"/>
</dbReference>
<dbReference type="EMBL" id="FQXE01000009">
    <property type="protein sequence ID" value="SHI11908.1"/>
    <property type="molecule type" value="Genomic_DNA"/>
</dbReference>
<dbReference type="AlphaFoldDB" id="A0A1M5YJ19"/>
<gene>
    <name evidence="1" type="ORF">SAMN04488135_109133</name>
</gene>
<accession>A0A1M5YJ19</accession>
<evidence type="ECO:0000313" key="1">
    <source>
        <dbReference type="EMBL" id="SHI11908.1"/>
    </source>
</evidence>
<dbReference type="STRING" id="658167.SAMN04488135_109133"/>
<proteinExistence type="predicted"/>
<sequence>MPMDYKQYQEEVGADIAEVLADAECQPILFVGSGFSKRYAGGPNWEELLTQLAKKCPAIDKDFAYYKQANNGDLKKIGSVFSDLYREWAWGKGKASFPAEYYTSDAPSDIFIKHAIGKLLKGLGPDAEGSYGSPELDAEIEAFKNISAHAIITTNYDQVMESLFPEYEPIVGQQIMRKGYLSIGEIFKIHGCQTVPQSLVVNESDYRRFDEDHKYLSAKLLTYFIEHPLLFIGYRADDPNIKTILYDVDRMVRAEFQLIRNIYILEWDTDINDGSYPARDKVISVAPDVNIRIKSISAKSFEWVFKAFGQAGDLEKVNMKLLRSLMARSVELIRSDIPKKHVEINFEQLEHAVESGASFAKLFGVTSLTDPSKVNIDYKYAITGVAQQLGYGTWHKVRDIIKVIKDVKGFDVTATDNKYHIAFKPGHKSPQLAHRYTDAAVDLFRKVVNGDPYDVDTGTVQVDKGVAGATGQVRKSP</sequence>
<organism evidence="1 2">
    <name type="scientific">Pollutimonas bauzanensis</name>
    <dbReference type="NCBI Taxonomy" id="658167"/>
    <lineage>
        <taxon>Bacteria</taxon>
        <taxon>Pseudomonadati</taxon>
        <taxon>Pseudomonadota</taxon>
        <taxon>Betaproteobacteria</taxon>
        <taxon>Burkholderiales</taxon>
        <taxon>Alcaligenaceae</taxon>
        <taxon>Pollutimonas</taxon>
    </lineage>
</organism>
<reference evidence="1 2" key="1">
    <citation type="submission" date="2016-11" db="EMBL/GenBank/DDBJ databases">
        <authorList>
            <person name="Jaros S."/>
            <person name="Januszkiewicz K."/>
            <person name="Wedrychowicz H."/>
        </authorList>
    </citation>
    <scope>NUCLEOTIDE SEQUENCE [LARGE SCALE GENOMIC DNA]</scope>
    <source>
        <strain evidence="1 2">CGMCC 1.10190</strain>
    </source>
</reference>